<organism evidence="2 3">
    <name type="scientific">Oceanotoga teriensis</name>
    <dbReference type="NCBI Taxonomy" id="515440"/>
    <lineage>
        <taxon>Bacteria</taxon>
        <taxon>Thermotogati</taxon>
        <taxon>Thermotogota</taxon>
        <taxon>Thermotogae</taxon>
        <taxon>Petrotogales</taxon>
        <taxon>Petrotogaceae</taxon>
        <taxon>Oceanotoga</taxon>
    </lineage>
</organism>
<gene>
    <name evidence="2" type="ORF">C7380_11047</name>
</gene>
<dbReference type="Proteomes" id="UP000245921">
    <property type="component" value="Unassembled WGS sequence"/>
</dbReference>
<keyword evidence="1" id="KW-0472">Membrane</keyword>
<evidence type="ECO:0000313" key="2">
    <source>
        <dbReference type="EMBL" id="PWJ92054.1"/>
    </source>
</evidence>
<sequence>MNFNKKGFLLYEAIIYLLIEIIIAAAFFVPSLKITYEYFKEKSDQYFISEAIATTRSLSGRYNSKMGDFTFFGFRVAGVKIYYDGFYYYGRGWIIFNFGDLSTTGGSFKYPKSRKTILKVVPVTGAMTLP</sequence>
<comment type="caution">
    <text evidence="2">The sequence shown here is derived from an EMBL/GenBank/DDBJ whole genome shotgun (WGS) entry which is preliminary data.</text>
</comment>
<name>A0AA45C6D5_9BACT</name>
<keyword evidence="1" id="KW-1133">Transmembrane helix</keyword>
<reference evidence="2 3" key="1">
    <citation type="submission" date="2018-05" db="EMBL/GenBank/DDBJ databases">
        <title>Genomic Encyclopedia of Type Strains, Phase IV (KMG-IV): sequencing the most valuable type-strain genomes for metagenomic binning, comparative biology and taxonomic classification.</title>
        <authorList>
            <person name="Goeker M."/>
        </authorList>
    </citation>
    <scope>NUCLEOTIDE SEQUENCE [LARGE SCALE GENOMIC DNA]</scope>
    <source>
        <strain evidence="2 3">DSM 24906</strain>
    </source>
</reference>
<keyword evidence="3" id="KW-1185">Reference proteome</keyword>
<protein>
    <submittedName>
        <fullName evidence="2">Uncharacterized protein</fullName>
    </submittedName>
</protein>
<dbReference type="EMBL" id="QGGI01000010">
    <property type="protein sequence ID" value="PWJ92054.1"/>
    <property type="molecule type" value="Genomic_DNA"/>
</dbReference>
<accession>A0AA45C6D5</accession>
<evidence type="ECO:0000256" key="1">
    <source>
        <dbReference type="SAM" id="Phobius"/>
    </source>
</evidence>
<proteinExistence type="predicted"/>
<dbReference type="AlphaFoldDB" id="A0AA45C6D5"/>
<feature type="transmembrane region" description="Helical" evidence="1">
    <location>
        <begin position="13"/>
        <end position="32"/>
    </location>
</feature>
<dbReference type="RefSeq" id="WP_109604975.1">
    <property type="nucleotide sequence ID" value="NZ_JAMHJO010000002.1"/>
</dbReference>
<evidence type="ECO:0000313" key="3">
    <source>
        <dbReference type="Proteomes" id="UP000245921"/>
    </source>
</evidence>
<keyword evidence="1" id="KW-0812">Transmembrane</keyword>